<feature type="modified residue" description="4-aspartylphosphate" evidence="5">
    <location>
        <position position="53"/>
    </location>
</feature>
<evidence type="ECO:0000256" key="5">
    <source>
        <dbReference type="PROSITE-ProRule" id="PRU00169"/>
    </source>
</evidence>
<keyword evidence="1 5" id="KW-0597">Phosphoprotein</keyword>
<feature type="domain" description="HTH luxR-type" evidence="6">
    <location>
        <begin position="141"/>
        <end position="206"/>
    </location>
</feature>
<dbReference type="SMART" id="SM00448">
    <property type="entry name" value="REC"/>
    <property type="match status" value="1"/>
</dbReference>
<sequence>MSKILIVDDHPVIRMAMRVLLEKENHAIVGETDNGVDALSLAKELIPELVILDIGIPKLDGLEVISRLSAFDLPMKVLVLTGQSASLFAMRCMQAGASGFVCKQGGLAELMSAVNAVIAGYNYFPSTAIRPSRRNGGHMDDQELIQRLSDREMAVLQYLANGYSNKEISDQMFISNKTVSTYKTRLLLKLNAHSLVDLIEFAKRNALV</sequence>
<dbReference type="CDD" id="cd06170">
    <property type="entry name" value="LuxR_C_like"/>
    <property type="match status" value="1"/>
</dbReference>
<dbReference type="SUPFAM" id="SSF52172">
    <property type="entry name" value="CheY-like"/>
    <property type="match status" value="1"/>
</dbReference>
<dbReference type="Pfam" id="PF00196">
    <property type="entry name" value="GerE"/>
    <property type="match status" value="1"/>
</dbReference>
<gene>
    <name evidence="8" type="ORF">JFY56_15225</name>
</gene>
<evidence type="ECO:0000256" key="2">
    <source>
        <dbReference type="ARBA" id="ARBA00023015"/>
    </source>
</evidence>
<evidence type="ECO:0000313" key="8">
    <source>
        <dbReference type="EMBL" id="MBO3276579.1"/>
    </source>
</evidence>
<evidence type="ECO:0000256" key="3">
    <source>
        <dbReference type="ARBA" id="ARBA00023125"/>
    </source>
</evidence>
<evidence type="ECO:0000259" key="6">
    <source>
        <dbReference type="PROSITE" id="PS50043"/>
    </source>
</evidence>
<dbReference type="CDD" id="cd17535">
    <property type="entry name" value="REC_NarL-like"/>
    <property type="match status" value="1"/>
</dbReference>
<evidence type="ECO:0000259" key="7">
    <source>
        <dbReference type="PROSITE" id="PS50110"/>
    </source>
</evidence>
<dbReference type="InterPro" id="IPR058245">
    <property type="entry name" value="NreC/VraR/RcsB-like_REC"/>
</dbReference>
<evidence type="ECO:0000256" key="4">
    <source>
        <dbReference type="ARBA" id="ARBA00023163"/>
    </source>
</evidence>
<keyword evidence="2" id="KW-0805">Transcription regulation</keyword>
<dbReference type="PROSITE" id="PS00622">
    <property type="entry name" value="HTH_LUXR_1"/>
    <property type="match status" value="1"/>
</dbReference>
<dbReference type="Pfam" id="PF00072">
    <property type="entry name" value="Response_reg"/>
    <property type="match status" value="1"/>
</dbReference>
<dbReference type="SMART" id="SM00421">
    <property type="entry name" value="HTH_LUXR"/>
    <property type="match status" value="1"/>
</dbReference>
<dbReference type="PROSITE" id="PS50043">
    <property type="entry name" value="HTH_LUXR_2"/>
    <property type="match status" value="1"/>
</dbReference>
<feature type="domain" description="Response regulatory" evidence="7">
    <location>
        <begin position="3"/>
        <end position="118"/>
    </location>
</feature>
<proteinExistence type="predicted"/>
<dbReference type="InterPro" id="IPR036388">
    <property type="entry name" value="WH-like_DNA-bd_sf"/>
</dbReference>
<reference evidence="8 9" key="1">
    <citation type="submission" date="2020-12" db="EMBL/GenBank/DDBJ databases">
        <title>Pseudomonas schmalbachii sp. nov. isolated from millipede gut.</title>
        <authorList>
            <person name="Shelomi M."/>
        </authorList>
    </citation>
    <scope>NUCLEOTIDE SEQUENCE [LARGE SCALE GENOMIC DNA]</scope>
    <source>
        <strain evidence="8 9">Milli4</strain>
    </source>
</reference>
<dbReference type="PRINTS" id="PR00038">
    <property type="entry name" value="HTHLUXR"/>
</dbReference>
<dbReference type="PROSITE" id="PS50110">
    <property type="entry name" value="RESPONSE_REGULATORY"/>
    <property type="match status" value="1"/>
</dbReference>
<evidence type="ECO:0000313" key="9">
    <source>
        <dbReference type="Proteomes" id="UP000669060"/>
    </source>
</evidence>
<dbReference type="PANTHER" id="PTHR43214:SF41">
    <property type="entry name" value="NITRATE_NITRITE RESPONSE REGULATOR PROTEIN NARP"/>
    <property type="match status" value="1"/>
</dbReference>
<dbReference type="RefSeq" id="WP_208314676.1">
    <property type="nucleotide sequence ID" value="NZ_JAELYA010000005.1"/>
</dbReference>
<dbReference type="Proteomes" id="UP000669060">
    <property type="component" value="Unassembled WGS sequence"/>
</dbReference>
<dbReference type="PANTHER" id="PTHR43214">
    <property type="entry name" value="TWO-COMPONENT RESPONSE REGULATOR"/>
    <property type="match status" value="1"/>
</dbReference>
<dbReference type="InterPro" id="IPR000792">
    <property type="entry name" value="Tscrpt_reg_LuxR_C"/>
</dbReference>
<dbReference type="Gene3D" id="1.10.10.10">
    <property type="entry name" value="Winged helix-like DNA-binding domain superfamily/Winged helix DNA-binding domain"/>
    <property type="match status" value="1"/>
</dbReference>
<evidence type="ECO:0000256" key="1">
    <source>
        <dbReference type="ARBA" id="ARBA00022553"/>
    </source>
</evidence>
<keyword evidence="9" id="KW-1185">Reference proteome</keyword>
<protein>
    <submittedName>
        <fullName evidence="8">Response regulator transcription factor</fullName>
    </submittedName>
</protein>
<organism evidence="8 9">
    <name type="scientific">Pseudomonas schmalbachii</name>
    <dbReference type="NCBI Taxonomy" id="2816993"/>
    <lineage>
        <taxon>Bacteria</taxon>
        <taxon>Pseudomonadati</taxon>
        <taxon>Pseudomonadota</taxon>
        <taxon>Gammaproteobacteria</taxon>
        <taxon>Pseudomonadales</taxon>
        <taxon>Pseudomonadaceae</taxon>
        <taxon>Pseudomonas</taxon>
    </lineage>
</organism>
<dbReference type="InterPro" id="IPR011006">
    <property type="entry name" value="CheY-like_superfamily"/>
</dbReference>
<dbReference type="InterPro" id="IPR001789">
    <property type="entry name" value="Sig_transdc_resp-reg_receiver"/>
</dbReference>
<keyword evidence="3" id="KW-0238">DNA-binding</keyword>
<keyword evidence="4" id="KW-0804">Transcription</keyword>
<dbReference type="InterPro" id="IPR039420">
    <property type="entry name" value="WalR-like"/>
</dbReference>
<accession>A0ABS3TSD0</accession>
<dbReference type="EMBL" id="JAELYA010000005">
    <property type="protein sequence ID" value="MBO3276579.1"/>
    <property type="molecule type" value="Genomic_DNA"/>
</dbReference>
<dbReference type="Gene3D" id="3.40.50.2300">
    <property type="match status" value="1"/>
</dbReference>
<name>A0ABS3TSD0_9PSED</name>
<comment type="caution">
    <text evidence="8">The sequence shown here is derived from an EMBL/GenBank/DDBJ whole genome shotgun (WGS) entry which is preliminary data.</text>
</comment>